<keyword evidence="6" id="KW-0692">RNA repair</keyword>
<keyword evidence="8" id="KW-0460">Magnesium</keyword>
<accession>A0A644T7S6</accession>
<dbReference type="InterPro" id="IPR006116">
    <property type="entry name" value="NT_2-5OAS_ClassI-CCAase"/>
</dbReference>
<evidence type="ECO:0000256" key="1">
    <source>
        <dbReference type="ARBA" id="ARBA00022679"/>
    </source>
</evidence>
<keyword evidence="7" id="KW-0067">ATP-binding</keyword>
<dbReference type="PANTHER" id="PTHR39643">
    <property type="entry name" value="CCA-ADDING ENZYME"/>
    <property type="match status" value="1"/>
</dbReference>
<dbReference type="CDD" id="cd05400">
    <property type="entry name" value="NT_2-5OAS_ClassI-CCAase"/>
    <property type="match status" value="1"/>
</dbReference>
<dbReference type="Pfam" id="PF09249">
    <property type="entry name" value="tRNA_NucTransf2"/>
    <property type="match status" value="1"/>
</dbReference>
<dbReference type="SUPFAM" id="SSF55003">
    <property type="entry name" value="PAP/Archaeal CCA-adding enzyme, C-terminal domain"/>
    <property type="match status" value="1"/>
</dbReference>
<dbReference type="GO" id="GO:0005524">
    <property type="term" value="F:ATP binding"/>
    <property type="evidence" value="ECO:0007669"/>
    <property type="project" value="UniProtKB-KW"/>
</dbReference>
<dbReference type="InterPro" id="IPR011068">
    <property type="entry name" value="NuclTrfase_I-like_C"/>
</dbReference>
<sequence>MDYKKILKEIKPTELEIEKVHEIARDAIKYINNKSKEENIDVEAKLVGSIAKGTWLSGSSDIDIFINFQLESDEDYLKEKGLYLGYECSKHLNGIAEEHYASHPYLTSHINGYDVDFVPCYKIDNAEELKSAVDRTILHTNYIQKHLKTEKQKEEVLILKKFMSAVGTYGSEFKVGGFAGYLCEILILRYNNFEETLKAASNWRNKTVIDLENYKTEKSFKDPLIAIDPTDKNRNVGAALKKEKMAEFVIASRNFLNSDEKDKIKFFYRINPENYYNKKYNENKYNKKKYNNKYNKELNLENSYKSVYEQFKDRKTKTITIKFNIPDIPVDSIHPQLKKTQESIEEKLEDNDFSVFKSDYWTDEKKIGLFIFELNVYKQSNYYIHEGPKVWDRKACDNFIKSHPENYYIIEDKLVLNKKRQFNSAKDFIKNILTKENINNIKVGKNMKCLLIDTYKLNTMKNLLKEELLNENLELMEFLDDFLNPGQLLKR</sequence>
<dbReference type="GO" id="GO:0004810">
    <property type="term" value="F:CCA tRNA nucleotidyltransferase activity"/>
    <property type="evidence" value="ECO:0007669"/>
    <property type="project" value="InterPro"/>
</dbReference>
<dbReference type="GO" id="GO:0001680">
    <property type="term" value="P:tRNA 3'-terminal CCA addition"/>
    <property type="evidence" value="ECO:0007669"/>
    <property type="project" value="InterPro"/>
</dbReference>
<dbReference type="Gene3D" id="3.30.460.10">
    <property type="entry name" value="Beta Polymerase, domain 2"/>
    <property type="match status" value="1"/>
</dbReference>
<feature type="domain" description="tRNA nucleotidyltransferase substrate binding" evidence="11">
    <location>
        <begin position="154"/>
        <end position="262"/>
    </location>
</feature>
<dbReference type="Pfam" id="PF01909">
    <property type="entry name" value="NTP_transf_2"/>
    <property type="match status" value="1"/>
</dbReference>
<dbReference type="NCBIfam" id="TIGR03671">
    <property type="entry name" value="cca_archaeal"/>
    <property type="match status" value="1"/>
</dbReference>
<comment type="caution">
    <text evidence="13">The sequence shown here is derived from an EMBL/GenBank/DDBJ whole genome shotgun (WGS) entry which is preliminary data.</text>
</comment>
<dbReference type="SUPFAM" id="SSF81631">
    <property type="entry name" value="PAP/OAS1 substrate-binding domain"/>
    <property type="match status" value="1"/>
</dbReference>
<dbReference type="GO" id="GO:0003723">
    <property type="term" value="F:RNA binding"/>
    <property type="evidence" value="ECO:0007669"/>
    <property type="project" value="UniProtKB-KW"/>
</dbReference>
<dbReference type="InterPro" id="IPR043519">
    <property type="entry name" value="NT_sf"/>
</dbReference>
<dbReference type="InterPro" id="IPR042090">
    <property type="entry name" value="CCA_tRNA_nucleotrans_2"/>
</dbReference>
<dbReference type="GO" id="GO:0046872">
    <property type="term" value="F:metal ion binding"/>
    <property type="evidence" value="ECO:0007669"/>
    <property type="project" value="UniProtKB-KW"/>
</dbReference>
<dbReference type="InterPro" id="IPR015329">
    <property type="entry name" value="tRNA_NucTransf2"/>
</dbReference>
<evidence type="ECO:0000256" key="7">
    <source>
        <dbReference type="ARBA" id="ARBA00022840"/>
    </source>
</evidence>
<keyword evidence="1" id="KW-0808">Transferase</keyword>
<feature type="domain" description="CCA-adding enzyme C-terminal" evidence="12">
    <location>
        <begin position="314"/>
        <end position="457"/>
    </location>
</feature>
<dbReference type="PANTHER" id="PTHR39643:SF1">
    <property type="entry name" value="CCA-ADDING ENZYME"/>
    <property type="match status" value="1"/>
</dbReference>
<organism evidence="13">
    <name type="scientific">bioreactor metagenome</name>
    <dbReference type="NCBI Taxonomy" id="1076179"/>
    <lineage>
        <taxon>unclassified sequences</taxon>
        <taxon>metagenomes</taxon>
        <taxon>ecological metagenomes</taxon>
    </lineage>
</organism>
<evidence type="ECO:0000256" key="3">
    <source>
        <dbReference type="ARBA" id="ARBA00022695"/>
    </source>
</evidence>
<keyword evidence="5" id="KW-0547">Nucleotide-binding</keyword>
<evidence type="ECO:0000256" key="2">
    <source>
        <dbReference type="ARBA" id="ARBA00022694"/>
    </source>
</evidence>
<dbReference type="EMBL" id="VSSQ01000019">
    <property type="protein sequence ID" value="MPL62996.1"/>
    <property type="molecule type" value="Genomic_DNA"/>
</dbReference>
<keyword evidence="2" id="KW-0819">tRNA processing</keyword>
<dbReference type="InterPro" id="IPR008229">
    <property type="entry name" value="CCA-adding_arc"/>
</dbReference>
<proteinExistence type="inferred from homology"/>
<dbReference type="SUPFAM" id="SSF81301">
    <property type="entry name" value="Nucleotidyltransferase"/>
    <property type="match status" value="1"/>
</dbReference>
<evidence type="ECO:0000256" key="6">
    <source>
        <dbReference type="ARBA" id="ARBA00022800"/>
    </source>
</evidence>
<feature type="domain" description="Polymerase nucleotidyl transferase" evidence="10">
    <location>
        <begin position="32"/>
        <end position="139"/>
    </location>
</feature>
<name>A0A644T7S6_9ZZZZ</name>
<keyword evidence="4" id="KW-0479">Metal-binding</keyword>
<dbReference type="Gene3D" id="3.30.70.1550">
    <property type="entry name" value="Archaeal tRNA CCA-adding enzyme catalytic domain"/>
    <property type="match status" value="1"/>
</dbReference>
<dbReference type="Pfam" id="PF21133">
    <property type="entry name" value="CAA_C"/>
    <property type="match status" value="1"/>
</dbReference>
<evidence type="ECO:0000256" key="4">
    <source>
        <dbReference type="ARBA" id="ARBA00022723"/>
    </source>
</evidence>
<dbReference type="Gene3D" id="3.30.70.590">
    <property type="entry name" value="Poly(A) polymerase predicted RNA binding domain"/>
    <property type="match status" value="1"/>
</dbReference>
<dbReference type="Gene3D" id="1.10.1410.30">
    <property type="entry name" value="CCA tRNA nucleotidyltransferase, domain 2"/>
    <property type="match status" value="1"/>
</dbReference>
<evidence type="ECO:0000259" key="11">
    <source>
        <dbReference type="Pfam" id="PF09249"/>
    </source>
</evidence>
<dbReference type="InterPro" id="IPR048833">
    <property type="entry name" value="CAA_C"/>
</dbReference>
<evidence type="ECO:0000313" key="13">
    <source>
        <dbReference type="EMBL" id="MPL62996.1"/>
    </source>
</evidence>
<reference evidence="13" key="1">
    <citation type="submission" date="2019-08" db="EMBL/GenBank/DDBJ databases">
        <authorList>
            <person name="Kucharzyk K."/>
            <person name="Murdoch R.W."/>
            <person name="Higgins S."/>
            <person name="Loffler F."/>
        </authorList>
    </citation>
    <scope>NUCLEOTIDE SEQUENCE</scope>
</reference>
<keyword evidence="3" id="KW-0548">Nucleotidyltransferase</keyword>
<protein>
    <recommendedName>
        <fullName evidence="14">CCA tRNA nucleotidyltransferase</fullName>
    </recommendedName>
</protein>
<dbReference type="GO" id="GO:0042245">
    <property type="term" value="P:RNA repair"/>
    <property type="evidence" value="ECO:0007669"/>
    <property type="project" value="UniProtKB-KW"/>
</dbReference>
<dbReference type="AlphaFoldDB" id="A0A644T7S6"/>
<dbReference type="PIRSF" id="PIRSF005335">
    <property type="entry name" value="CCA_arch"/>
    <property type="match status" value="1"/>
</dbReference>
<evidence type="ECO:0000259" key="12">
    <source>
        <dbReference type="Pfam" id="PF21133"/>
    </source>
</evidence>
<gene>
    <name evidence="13" type="ORF">SDC9_08616</name>
</gene>
<keyword evidence="9" id="KW-0694">RNA-binding</keyword>
<evidence type="ECO:0000259" key="10">
    <source>
        <dbReference type="Pfam" id="PF01909"/>
    </source>
</evidence>
<dbReference type="InterPro" id="IPR002934">
    <property type="entry name" value="Polymerase_NTP_transf_dom"/>
</dbReference>
<evidence type="ECO:0000256" key="8">
    <source>
        <dbReference type="ARBA" id="ARBA00022842"/>
    </source>
</evidence>
<dbReference type="HAMAP" id="MF_01264">
    <property type="entry name" value="CCA_arch"/>
    <property type="match status" value="1"/>
</dbReference>
<evidence type="ECO:0000256" key="9">
    <source>
        <dbReference type="ARBA" id="ARBA00022884"/>
    </source>
</evidence>
<evidence type="ECO:0008006" key="14">
    <source>
        <dbReference type="Google" id="ProtNLM"/>
    </source>
</evidence>
<evidence type="ECO:0000256" key="5">
    <source>
        <dbReference type="ARBA" id="ARBA00022741"/>
    </source>
</evidence>